<keyword evidence="4" id="KW-1185">Reference proteome</keyword>
<gene>
    <name evidence="3" type="ORF">UCRPC4_g03008</name>
</gene>
<accession>A0A0G2GHC0</accession>
<feature type="chain" id="PRO_5002544633" evidence="1">
    <location>
        <begin position="17"/>
        <end position="187"/>
    </location>
</feature>
<evidence type="ECO:0000259" key="2">
    <source>
        <dbReference type="Pfam" id="PF18271"/>
    </source>
</evidence>
<dbReference type="Proteomes" id="UP000053317">
    <property type="component" value="Unassembled WGS sequence"/>
</dbReference>
<dbReference type="InterPro" id="IPR041524">
    <property type="entry name" value="GH131_N"/>
</dbReference>
<dbReference type="Gene3D" id="2.60.120.1160">
    <property type="match status" value="1"/>
</dbReference>
<dbReference type="EMBL" id="LCWF01000071">
    <property type="protein sequence ID" value="KKY23003.1"/>
    <property type="molecule type" value="Genomic_DNA"/>
</dbReference>
<proteinExistence type="predicted"/>
<dbReference type="AlphaFoldDB" id="A0A0G2GHC0"/>
<reference evidence="3 4" key="1">
    <citation type="submission" date="2015-05" db="EMBL/GenBank/DDBJ databases">
        <title>Distinctive expansion of gene families associated with plant cell wall degradation and secondary metabolism in the genomes of grapevine trunk pathogens.</title>
        <authorList>
            <person name="Lawrence D.P."/>
            <person name="Travadon R."/>
            <person name="Rolshausen P.E."/>
            <person name="Baumgartner K."/>
        </authorList>
    </citation>
    <scope>NUCLEOTIDE SEQUENCE [LARGE SCALE GENOMIC DNA]</scope>
    <source>
        <strain evidence="3">UCRPC4</strain>
    </source>
</reference>
<dbReference type="PANTHER" id="PTHR34612">
    <property type="entry name" value="GH131_N DOMAIN-CONTAINING PROTEIN"/>
    <property type="match status" value="1"/>
</dbReference>
<evidence type="ECO:0000256" key="1">
    <source>
        <dbReference type="SAM" id="SignalP"/>
    </source>
</evidence>
<sequence>MRPLLSLIPLVSSTIAGTVLWDGRFNDISSSAELAEWSWSNQVGPYQYYIHGNGYVTDYVNLDSSYKNPADSSSTQGVKITIDNTSYWNGQDMRRTELIPQTDAAINKGKVYYHFSISHLSTNPPGTHEEHQIAFFESHFTELKYGLLSGESGTSDSTLRWQVSSVTQWNTTFEAESDSGILPERMI</sequence>
<feature type="signal peptide" evidence="1">
    <location>
        <begin position="1"/>
        <end position="16"/>
    </location>
</feature>
<keyword evidence="1" id="KW-0732">Signal</keyword>
<name>A0A0G2GHC0_PHACM</name>
<reference evidence="3 4" key="2">
    <citation type="submission" date="2015-05" db="EMBL/GenBank/DDBJ databases">
        <authorList>
            <person name="Morales-Cruz A."/>
            <person name="Amrine K.C."/>
            <person name="Cantu D."/>
        </authorList>
    </citation>
    <scope>NUCLEOTIDE SEQUENCE [LARGE SCALE GENOMIC DNA]</scope>
    <source>
        <strain evidence="3">UCRPC4</strain>
    </source>
</reference>
<evidence type="ECO:0000313" key="3">
    <source>
        <dbReference type="EMBL" id="KKY23003.1"/>
    </source>
</evidence>
<protein>
    <submittedName>
        <fullName evidence="3">Putative carbohydrate-binding module family 1 protein</fullName>
    </submittedName>
</protein>
<dbReference type="PANTHER" id="PTHR34612:SF6">
    <property type="entry name" value="GLYCOSIDE HYDROLASE 131 CATALYTIC N-TERMINAL DOMAIN-CONTAINING PROTEIN"/>
    <property type="match status" value="1"/>
</dbReference>
<evidence type="ECO:0000313" key="4">
    <source>
        <dbReference type="Proteomes" id="UP000053317"/>
    </source>
</evidence>
<feature type="domain" description="Glycoside hydrolase 131 catalytic N-terminal" evidence="2">
    <location>
        <begin position="19"/>
        <end position="176"/>
    </location>
</feature>
<organism evidence="3 4">
    <name type="scientific">Phaeomoniella chlamydospora</name>
    <name type="common">Phaeoacremonium chlamydosporum</name>
    <dbReference type="NCBI Taxonomy" id="158046"/>
    <lineage>
        <taxon>Eukaryota</taxon>
        <taxon>Fungi</taxon>
        <taxon>Dikarya</taxon>
        <taxon>Ascomycota</taxon>
        <taxon>Pezizomycotina</taxon>
        <taxon>Eurotiomycetes</taxon>
        <taxon>Chaetothyriomycetidae</taxon>
        <taxon>Phaeomoniellales</taxon>
        <taxon>Phaeomoniellaceae</taxon>
        <taxon>Phaeomoniella</taxon>
    </lineage>
</organism>
<comment type="caution">
    <text evidence="3">The sequence shown here is derived from an EMBL/GenBank/DDBJ whole genome shotgun (WGS) entry which is preliminary data.</text>
</comment>
<dbReference type="OrthoDB" id="120072at2759"/>
<dbReference type="Pfam" id="PF18271">
    <property type="entry name" value="GH131_N"/>
    <property type="match status" value="1"/>
</dbReference>